<dbReference type="EMBL" id="LWQT01000055">
    <property type="protein sequence ID" value="OAN50117.1"/>
    <property type="molecule type" value="Genomic_DNA"/>
</dbReference>
<dbReference type="OrthoDB" id="9790367at2"/>
<dbReference type="Pfam" id="PF02518">
    <property type="entry name" value="HATPase_c"/>
    <property type="match status" value="1"/>
</dbReference>
<dbReference type="SUPFAM" id="SSF55874">
    <property type="entry name" value="ATPase domain of HSP90 chaperone/DNA topoisomerase II/histidine kinase"/>
    <property type="match status" value="1"/>
</dbReference>
<evidence type="ECO:0000256" key="6">
    <source>
        <dbReference type="PROSITE-ProRule" id="PRU00703"/>
    </source>
</evidence>
<evidence type="ECO:0000256" key="7">
    <source>
        <dbReference type="SAM" id="Coils"/>
    </source>
</evidence>
<dbReference type="PANTHER" id="PTHR43304:SF1">
    <property type="entry name" value="PAC DOMAIN-CONTAINING PROTEIN"/>
    <property type="match status" value="1"/>
</dbReference>
<dbReference type="SMART" id="SM00387">
    <property type="entry name" value="HATPase_c"/>
    <property type="match status" value="1"/>
</dbReference>
<keyword evidence="3" id="KW-0597">Phosphoprotein</keyword>
<feature type="coiled-coil region" evidence="7">
    <location>
        <begin position="264"/>
        <end position="291"/>
    </location>
</feature>
<dbReference type="PRINTS" id="PR00344">
    <property type="entry name" value="BCTRLSENSOR"/>
</dbReference>
<evidence type="ECO:0000256" key="4">
    <source>
        <dbReference type="ARBA" id="ARBA00022679"/>
    </source>
</evidence>
<evidence type="ECO:0000256" key="2">
    <source>
        <dbReference type="ARBA" id="ARBA00012438"/>
    </source>
</evidence>
<dbReference type="InterPro" id="IPR003594">
    <property type="entry name" value="HATPase_dom"/>
</dbReference>
<dbReference type="PROSITE" id="PS50109">
    <property type="entry name" value="HIS_KIN"/>
    <property type="match status" value="1"/>
</dbReference>
<protein>
    <recommendedName>
        <fullName evidence="2">histidine kinase</fullName>
        <ecNumber evidence="2">2.7.13.3</ecNumber>
    </recommendedName>
</protein>
<feature type="domain" description="CBS" evidence="9">
    <location>
        <begin position="9"/>
        <end position="67"/>
    </location>
</feature>
<feature type="domain" description="Histidine kinase" evidence="8">
    <location>
        <begin position="308"/>
        <end position="522"/>
    </location>
</feature>
<dbReference type="InterPro" id="IPR046342">
    <property type="entry name" value="CBS_dom_sf"/>
</dbReference>
<dbReference type="RefSeq" id="WP_068492366.1">
    <property type="nucleotide sequence ID" value="NZ_LWQT01000055.1"/>
</dbReference>
<evidence type="ECO:0000313" key="11">
    <source>
        <dbReference type="Proteomes" id="UP000078428"/>
    </source>
</evidence>
<keyword evidence="11" id="KW-1185">Reference proteome</keyword>
<proteinExistence type="predicted"/>
<dbReference type="Gene3D" id="3.10.580.10">
    <property type="entry name" value="CBS-domain"/>
    <property type="match status" value="2"/>
</dbReference>
<name>A0A178MQ17_9PROT</name>
<dbReference type="SUPFAM" id="SSF47384">
    <property type="entry name" value="Homodimeric domain of signal transducing histidine kinase"/>
    <property type="match status" value="1"/>
</dbReference>
<dbReference type="InterPro" id="IPR052162">
    <property type="entry name" value="Sensor_kinase/Photoreceptor"/>
</dbReference>
<dbReference type="InterPro" id="IPR003661">
    <property type="entry name" value="HisK_dim/P_dom"/>
</dbReference>
<keyword evidence="6" id="KW-0129">CBS domain</keyword>
<evidence type="ECO:0000256" key="1">
    <source>
        <dbReference type="ARBA" id="ARBA00000085"/>
    </source>
</evidence>
<dbReference type="Gene3D" id="3.30.565.10">
    <property type="entry name" value="Histidine kinase-like ATPase, C-terminal domain"/>
    <property type="match status" value="1"/>
</dbReference>
<evidence type="ECO:0000256" key="5">
    <source>
        <dbReference type="ARBA" id="ARBA00022777"/>
    </source>
</evidence>
<reference evidence="10 11" key="1">
    <citation type="submission" date="2016-04" db="EMBL/GenBank/DDBJ databases">
        <title>Draft genome sequence of freshwater magnetotactic bacteria Magnetospirillum marisnigri SP-1 and Magnetospirillum moscoviense BB-1.</title>
        <authorList>
            <person name="Koziaeva V."/>
            <person name="Dziuba M.V."/>
            <person name="Ivanov T.M."/>
            <person name="Kuznetsov B."/>
            <person name="Grouzdev D.S."/>
        </authorList>
    </citation>
    <scope>NUCLEOTIDE SEQUENCE [LARGE SCALE GENOMIC DNA]</scope>
    <source>
        <strain evidence="10 11">SP-1</strain>
    </source>
</reference>
<keyword evidence="4" id="KW-0808">Transferase</keyword>
<dbReference type="SUPFAM" id="SSF54631">
    <property type="entry name" value="CBS-domain pair"/>
    <property type="match status" value="2"/>
</dbReference>
<evidence type="ECO:0000256" key="3">
    <source>
        <dbReference type="ARBA" id="ARBA00022553"/>
    </source>
</evidence>
<gene>
    <name evidence="10" type="ORF">A6A04_01535</name>
</gene>
<dbReference type="EC" id="2.7.13.3" evidence="2"/>
<sequence length="522" mass="57632">MSTNTLADILRGPVLSIEADQRIEDALRLMSERRISCLLVTRQGATCGIVTEKDLVRSYSGVTSHDRNVVADIMTEAPLTVPASTDHLEAYRLMTERRIRHLPVTDGQGQVIGIVTESDYVRTLGTDYYIRLKDVASVMAPVSSLQRAAAFSRALEMLSRSDVSCVVIADTEGACGILTERDVVRLLRQGVDPQSVTVGELMTAPIVTVSRDSSLLDASALLAERRIRRVVVVDEGNRPVGILSQHEIVKGLENEYIGHLEGVIADKNQALEELSQTRWSLEEQSRLLQRTLDELSAAHAGLREFTKIAAHDLQEPLRGMLIHCQVLERQWGQAMPETAKGTLGIIVDKAERARQLVRDLVGFSGAMERIERLDDVETMDTVDGALALLRRQIEETGAEVTVVALPRVRATRAMMVEIFTCLIGNAMKFRRPQVAPRIRIEAEPEPEGGWRFTVSDNGIGIESEYNDQIFGLFKRLHPASAYPGSGVGLAICRRLVELLGGRIWVESEPGQGSRFHFTVAAP</sequence>
<keyword evidence="5" id="KW-0418">Kinase</keyword>
<comment type="catalytic activity">
    <reaction evidence="1">
        <text>ATP + protein L-histidine = ADP + protein N-phospho-L-histidine.</text>
        <dbReference type="EC" id="2.7.13.3"/>
    </reaction>
</comment>
<dbReference type="InterPro" id="IPR036890">
    <property type="entry name" value="HATPase_C_sf"/>
</dbReference>
<dbReference type="Gene3D" id="1.10.287.130">
    <property type="match status" value="1"/>
</dbReference>
<evidence type="ECO:0000313" key="10">
    <source>
        <dbReference type="EMBL" id="OAN50117.1"/>
    </source>
</evidence>
<dbReference type="STRING" id="1285242.A6A04_01535"/>
<dbReference type="InterPro" id="IPR000644">
    <property type="entry name" value="CBS_dom"/>
</dbReference>
<evidence type="ECO:0000259" key="9">
    <source>
        <dbReference type="PROSITE" id="PS51371"/>
    </source>
</evidence>
<evidence type="ECO:0000259" key="8">
    <source>
        <dbReference type="PROSITE" id="PS50109"/>
    </source>
</evidence>
<dbReference type="InterPro" id="IPR005467">
    <property type="entry name" value="His_kinase_dom"/>
</dbReference>
<comment type="caution">
    <text evidence="10">The sequence shown here is derived from an EMBL/GenBank/DDBJ whole genome shotgun (WGS) entry which is preliminary data.</text>
</comment>
<dbReference type="AlphaFoldDB" id="A0A178MQ17"/>
<dbReference type="Pfam" id="PF00571">
    <property type="entry name" value="CBS"/>
    <property type="match status" value="4"/>
</dbReference>
<organism evidence="10 11">
    <name type="scientific">Paramagnetospirillum marisnigri</name>
    <dbReference type="NCBI Taxonomy" id="1285242"/>
    <lineage>
        <taxon>Bacteria</taxon>
        <taxon>Pseudomonadati</taxon>
        <taxon>Pseudomonadota</taxon>
        <taxon>Alphaproteobacteria</taxon>
        <taxon>Rhodospirillales</taxon>
        <taxon>Magnetospirillaceae</taxon>
        <taxon>Paramagnetospirillum</taxon>
    </lineage>
</organism>
<dbReference type="SMART" id="SM00388">
    <property type="entry name" value="HisKA"/>
    <property type="match status" value="1"/>
</dbReference>
<dbReference type="PANTHER" id="PTHR43304">
    <property type="entry name" value="PHYTOCHROME-LIKE PROTEIN CPH1"/>
    <property type="match status" value="1"/>
</dbReference>
<dbReference type="GO" id="GO:0000155">
    <property type="term" value="F:phosphorelay sensor kinase activity"/>
    <property type="evidence" value="ECO:0007669"/>
    <property type="project" value="InterPro"/>
</dbReference>
<keyword evidence="7" id="KW-0175">Coiled coil</keyword>
<accession>A0A178MQ17</accession>
<dbReference type="PROSITE" id="PS51371">
    <property type="entry name" value="CBS"/>
    <property type="match status" value="3"/>
</dbReference>
<dbReference type="Pfam" id="PF00512">
    <property type="entry name" value="HisKA"/>
    <property type="match status" value="1"/>
</dbReference>
<dbReference type="InterPro" id="IPR004358">
    <property type="entry name" value="Sig_transdc_His_kin-like_C"/>
</dbReference>
<dbReference type="CDD" id="cd00082">
    <property type="entry name" value="HisKA"/>
    <property type="match status" value="1"/>
</dbReference>
<feature type="domain" description="CBS" evidence="9">
    <location>
        <begin position="74"/>
        <end position="135"/>
    </location>
</feature>
<feature type="domain" description="CBS" evidence="9">
    <location>
        <begin position="202"/>
        <end position="261"/>
    </location>
</feature>
<dbReference type="SMART" id="SM00116">
    <property type="entry name" value="CBS"/>
    <property type="match status" value="4"/>
</dbReference>
<dbReference type="InterPro" id="IPR036097">
    <property type="entry name" value="HisK_dim/P_sf"/>
</dbReference>
<dbReference type="Proteomes" id="UP000078428">
    <property type="component" value="Unassembled WGS sequence"/>
</dbReference>